<dbReference type="GeneID" id="5977267"/>
<dbReference type="AlphaFoldDB" id="Q0UDT5"/>
<dbReference type="InParanoid" id="Q0UDT5"/>
<dbReference type="CDD" id="cd14654">
    <property type="entry name" value="ZIP_Gal4"/>
    <property type="match status" value="1"/>
</dbReference>
<dbReference type="Proteomes" id="UP000001055">
    <property type="component" value="Unassembled WGS sequence"/>
</dbReference>
<evidence type="ECO:0000256" key="1">
    <source>
        <dbReference type="SAM" id="MobiDB-lite"/>
    </source>
</evidence>
<dbReference type="EMBL" id="CH445340">
    <property type="protein sequence ID" value="EAT82414.1"/>
    <property type="molecule type" value="Genomic_DNA"/>
</dbReference>
<dbReference type="VEuPathDB" id="FungiDB:JI435_306910"/>
<gene>
    <name evidence="2" type="ORF">SNOG_10079</name>
</gene>
<proteinExistence type="predicted"/>
<dbReference type="KEGG" id="pno:SNOG_10079"/>
<evidence type="ECO:0000313" key="2">
    <source>
        <dbReference type="EMBL" id="EAT82414.1"/>
    </source>
</evidence>
<reference evidence="3" key="1">
    <citation type="journal article" date="2007" name="Plant Cell">
        <title>Dothideomycete-plant interactions illuminated by genome sequencing and EST analysis of the wheat pathogen Stagonospora nodorum.</title>
        <authorList>
            <person name="Hane J.K."/>
            <person name="Lowe R.G."/>
            <person name="Solomon P.S."/>
            <person name="Tan K.C."/>
            <person name="Schoch C.L."/>
            <person name="Spatafora J.W."/>
            <person name="Crous P.W."/>
            <person name="Kodira C."/>
            <person name="Birren B.W."/>
            <person name="Galagan J.E."/>
            <person name="Torriani S.F."/>
            <person name="McDonald B.A."/>
            <person name="Oliver R.P."/>
        </authorList>
    </citation>
    <scope>NUCLEOTIDE SEQUENCE [LARGE SCALE GENOMIC DNA]</scope>
    <source>
        <strain evidence="3">SN15 / ATCC MYA-4574 / FGSC 10173</strain>
    </source>
</reference>
<dbReference type="HOGENOM" id="CLU_1272700_0_0_1"/>
<accession>Q0UDT5</accession>
<protein>
    <submittedName>
        <fullName evidence="2">Uncharacterized protein</fullName>
    </submittedName>
</protein>
<dbReference type="eggNOG" id="ENOG502QSMN">
    <property type="taxonomic scope" value="Eukaryota"/>
</dbReference>
<organism evidence="2 3">
    <name type="scientific">Phaeosphaeria nodorum (strain SN15 / ATCC MYA-4574 / FGSC 10173)</name>
    <name type="common">Glume blotch fungus</name>
    <name type="synonym">Parastagonospora nodorum</name>
    <dbReference type="NCBI Taxonomy" id="321614"/>
    <lineage>
        <taxon>Eukaryota</taxon>
        <taxon>Fungi</taxon>
        <taxon>Dikarya</taxon>
        <taxon>Ascomycota</taxon>
        <taxon>Pezizomycotina</taxon>
        <taxon>Dothideomycetes</taxon>
        <taxon>Pleosporomycetidae</taxon>
        <taxon>Pleosporales</taxon>
        <taxon>Pleosporineae</taxon>
        <taxon>Phaeosphaeriaceae</taxon>
        <taxon>Parastagonospora</taxon>
    </lineage>
</organism>
<feature type="region of interest" description="Disordered" evidence="1">
    <location>
        <begin position="98"/>
        <end position="123"/>
    </location>
</feature>
<dbReference type="RefSeq" id="XP_001800361.1">
    <property type="nucleotide sequence ID" value="XM_001800309.1"/>
</dbReference>
<evidence type="ECO:0000313" key="3">
    <source>
        <dbReference type="Proteomes" id="UP000001055"/>
    </source>
</evidence>
<name>Q0UDT5_PHANO</name>
<dbReference type="InterPro" id="IPR005600">
    <property type="entry name" value="Gal4_dimer_dom"/>
</dbReference>
<sequence length="217" mass="23382">MPAKSQPDALDPPQLLHTNGFQHKWSISGQLEEIHFLFVSPHNRVVIHADFCYSAHVAGRRSLRYLSNVEQRSAKLENLLSQLLPGITIDDVLSSPELAKATLPPGGPSSAAPPSSTPNLEDDVRAQTSEAALPEAVPSNADGFNWQEENVNVDGLTDGMAALSVEPTGVGYLVPSPRDAPANAETDCLQWCSGIIANFPCRTGHTVVFDTHRRVLS</sequence>